<dbReference type="PROSITE" id="PS51257">
    <property type="entry name" value="PROKAR_LIPOPROTEIN"/>
    <property type="match status" value="1"/>
</dbReference>
<evidence type="ECO:0000259" key="2">
    <source>
        <dbReference type="Pfam" id="PF14343"/>
    </source>
</evidence>
<keyword evidence="3" id="KW-0378">Hydrolase</keyword>
<evidence type="ECO:0000313" key="3">
    <source>
        <dbReference type="EMBL" id="MBU9720563.1"/>
    </source>
</evidence>
<feature type="compositionally biased region" description="Basic and acidic residues" evidence="1">
    <location>
        <begin position="133"/>
        <end position="151"/>
    </location>
</feature>
<keyword evidence="3" id="KW-0645">Protease</keyword>
<evidence type="ECO:0000313" key="4">
    <source>
        <dbReference type="Proteomes" id="UP000790580"/>
    </source>
</evidence>
<feature type="region of interest" description="Disordered" evidence="1">
    <location>
        <begin position="50"/>
        <end position="151"/>
    </location>
</feature>
<dbReference type="Proteomes" id="UP000790580">
    <property type="component" value="Unassembled WGS sequence"/>
</dbReference>
<feature type="compositionally biased region" description="Basic and acidic residues" evidence="1">
    <location>
        <begin position="106"/>
        <end position="120"/>
    </location>
</feature>
<feature type="compositionally biased region" description="Acidic residues" evidence="1">
    <location>
        <begin position="121"/>
        <end position="132"/>
    </location>
</feature>
<protein>
    <submittedName>
        <fullName evidence="3">Protease complex subunit PrcB family protein</fullName>
    </submittedName>
</protein>
<gene>
    <name evidence="3" type="ORF">KS407_03780</name>
</gene>
<dbReference type="GO" id="GO:0008233">
    <property type="term" value="F:peptidase activity"/>
    <property type="evidence" value="ECO:0007669"/>
    <property type="project" value="UniProtKB-KW"/>
</dbReference>
<proteinExistence type="predicted"/>
<dbReference type="InterPro" id="IPR025748">
    <property type="entry name" value="PrcB_C_dom"/>
</dbReference>
<organism evidence="3 4">
    <name type="scientific">Evansella alkalicola</name>
    <dbReference type="NCBI Taxonomy" id="745819"/>
    <lineage>
        <taxon>Bacteria</taxon>
        <taxon>Bacillati</taxon>
        <taxon>Bacillota</taxon>
        <taxon>Bacilli</taxon>
        <taxon>Bacillales</taxon>
        <taxon>Bacillaceae</taxon>
        <taxon>Evansella</taxon>
    </lineage>
</organism>
<comment type="caution">
    <text evidence="3">The sequence shown here is derived from an EMBL/GenBank/DDBJ whole genome shotgun (WGS) entry which is preliminary data.</text>
</comment>
<accession>A0ABS6JPS8</accession>
<feature type="compositionally biased region" description="Acidic residues" evidence="1">
    <location>
        <begin position="87"/>
        <end position="97"/>
    </location>
</feature>
<feature type="domain" description="PrcB C-terminal" evidence="2">
    <location>
        <begin position="181"/>
        <end position="238"/>
    </location>
</feature>
<reference evidence="3 4" key="1">
    <citation type="submission" date="2021-06" db="EMBL/GenBank/DDBJ databases">
        <title>Bacillus sp. RD4P76, an endophyte from a halophyte.</title>
        <authorList>
            <person name="Sun J.-Q."/>
        </authorList>
    </citation>
    <scope>NUCLEOTIDE SEQUENCE [LARGE SCALE GENOMIC DNA]</scope>
    <source>
        <strain evidence="3 4">JCM 17098</strain>
    </source>
</reference>
<evidence type="ECO:0000256" key="1">
    <source>
        <dbReference type="SAM" id="MobiDB-lite"/>
    </source>
</evidence>
<dbReference type="EMBL" id="JAHQCR010000018">
    <property type="protein sequence ID" value="MBU9720563.1"/>
    <property type="molecule type" value="Genomic_DNA"/>
</dbReference>
<dbReference type="GO" id="GO:0006508">
    <property type="term" value="P:proteolysis"/>
    <property type="evidence" value="ECO:0007669"/>
    <property type="project" value="UniProtKB-KW"/>
</dbReference>
<sequence>MMKRFYSIFSGIIIASILTACGQGTDNIVEIDSKGFGDLLERTERLSLPYYEEPPPFFSKKSAGNSQEDDEGKEEVMEEQGQKIEHAEEEQVIEDQDNSGGQNDEGASKTEEEDKDKAETEQSESEQQEEGSDDVRKDPSKYRVLSHEEASKDPDISDYIARLNQNTKIRGWNTVEYRGGTVLIVSAGERRTGGYSLNIVGASAEDGGIRVDIMEHEPAPDAMVTMALTNPLIVIEFPDVTPDQNWIVMDVKRGEPFPYWSNSSGLLK</sequence>
<dbReference type="Pfam" id="PF14343">
    <property type="entry name" value="PrcB_C"/>
    <property type="match status" value="1"/>
</dbReference>
<feature type="compositionally biased region" description="Acidic residues" evidence="1">
    <location>
        <begin position="67"/>
        <end position="78"/>
    </location>
</feature>
<keyword evidence="4" id="KW-1185">Reference proteome</keyword>
<name>A0ABS6JPS8_9BACI</name>